<evidence type="ECO:0000313" key="1">
    <source>
        <dbReference type="EMBL" id="KAJ3661284.1"/>
    </source>
</evidence>
<keyword evidence="2" id="KW-1185">Reference proteome</keyword>
<gene>
    <name evidence="1" type="ORF">Zmor_005686</name>
</gene>
<sequence length="96" mass="11285">MPLTRRMTMVDELSPFQDLMEMMRMVQEDTSQNKQELMTAMRNNLVVLKVKVNTKVENLLEEKIRVQSEELAKVCEQRMAVLNEGFVMGRIFHPVQ</sequence>
<organism evidence="1 2">
    <name type="scientific">Zophobas morio</name>
    <dbReference type="NCBI Taxonomy" id="2755281"/>
    <lineage>
        <taxon>Eukaryota</taxon>
        <taxon>Metazoa</taxon>
        <taxon>Ecdysozoa</taxon>
        <taxon>Arthropoda</taxon>
        <taxon>Hexapoda</taxon>
        <taxon>Insecta</taxon>
        <taxon>Pterygota</taxon>
        <taxon>Neoptera</taxon>
        <taxon>Endopterygota</taxon>
        <taxon>Coleoptera</taxon>
        <taxon>Polyphaga</taxon>
        <taxon>Cucujiformia</taxon>
        <taxon>Tenebrionidae</taxon>
        <taxon>Zophobas</taxon>
    </lineage>
</organism>
<dbReference type="AlphaFoldDB" id="A0AA38MM52"/>
<comment type="caution">
    <text evidence="1">The sequence shown here is derived from an EMBL/GenBank/DDBJ whole genome shotgun (WGS) entry which is preliminary data.</text>
</comment>
<evidence type="ECO:0000313" key="2">
    <source>
        <dbReference type="Proteomes" id="UP001168821"/>
    </source>
</evidence>
<name>A0AA38MM52_9CUCU</name>
<reference evidence="1" key="1">
    <citation type="journal article" date="2023" name="G3 (Bethesda)">
        <title>Whole genome assemblies of Zophobas morio and Tenebrio molitor.</title>
        <authorList>
            <person name="Kaur S."/>
            <person name="Stinson S.A."/>
            <person name="diCenzo G.C."/>
        </authorList>
    </citation>
    <scope>NUCLEOTIDE SEQUENCE</scope>
    <source>
        <strain evidence="1">QUZm001</strain>
    </source>
</reference>
<proteinExistence type="predicted"/>
<dbReference type="EMBL" id="JALNTZ010000002">
    <property type="protein sequence ID" value="KAJ3661284.1"/>
    <property type="molecule type" value="Genomic_DNA"/>
</dbReference>
<accession>A0AA38MM52</accession>
<protein>
    <submittedName>
        <fullName evidence="1">Uncharacterized protein</fullName>
    </submittedName>
</protein>
<dbReference type="Proteomes" id="UP001168821">
    <property type="component" value="Unassembled WGS sequence"/>
</dbReference>